<evidence type="ECO:0000256" key="6">
    <source>
        <dbReference type="SAM" id="SignalP"/>
    </source>
</evidence>
<dbReference type="InterPro" id="IPR018371">
    <property type="entry name" value="Chitin-binding_1_CS"/>
</dbReference>
<feature type="compositionally biased region" description="Low complexity" evidence="4">
    <location>
        <begin position="585"/>
        <end position="601"/>
    </location>
</feature>
<organism evidence="8 9">
    <name type="scientific">Jaminaea rosea</name>
    <dbReference type="NCBI Taxonomy" id="1569628"/>
    <lineage>
        <taxon>Eukaryota</taxon>
        <taxon>Fungi</taxon>
        <taxon>Dikarya</taxon>
        <taxon>Basidiomycota</taxon>
        <taxon>Ustilaginomycotina</taxon>
        <taxon>Exobasidiomycetes</taxon>
        <taxon>Microstromatales</taxon>
        <taxon>Microstromatales incertae sedis</taxon>
        <taxon>Jaminaea</taxon>
    </lineage>
</organism>
<dbReference type="GO" id="GO:0005975">
    <property type="term" value="P:carbohydrate metabolic process"/>
    <property type="evidence" value="ECO:0007669"/>
    <property type="project" value="InterPro"/>
</dbReference>
<dbReference type="Proteomes" id="UP000245884">
    <property type="component" value="Unassembled WGS sequence"/>
</dbReference>
<feature type="chain" id="PRO_5016300504" evidence="6">
    <location>
        <begin position="32"/>
        <end position="648"/>
    </location>
</feature>
<keyword evidence="5" id="KW-1133">Transmembrane helix</keyword>
<dbReference type="InterPro" id="IPR000757">
    <property type="entry name" value="Beta-glucanase-like"/>
</dbReference>
<dbReference type="Gene3D" id="2.60.120.200">
    <property type="match status" value="1"/>
</dbReference>
<dbReference type="AlphaFoldDB" id="A0A316UI27"/>
<dbReference type="PROSITE" id="PS00026">
    <property type="entry name" value="CHIT_BIND_I_1"/>
    <property type="match status" value="1"/>
</dbReference>
<keyword evidence="8" id="KW-0430">Lectin</keyword>
<gene>
    <name evidence="8" type="ORF">BDZ90DRAFT_262840</name>
</gene>
<dbReference type="GO" id="GO:0030246">
    <property type="term" value="F:carbohydrate binding"/>
    <property type="evidence" value="ECO:0007669"/>
    <property type="project" value="UniProtKB-KW"/>
</dbReference>
<evidence type="ECO:0000259" key="7">
    <source>
        <dbReference type="PROSITE" id="PS51762"/>
    </source>
</evidence>
<name>A0A316UI27_9BASI</name>
<accession>A0A316UI27</accession>
<dbReference type="GO" id="GO:0009277">
    <property type="term" value="C:fungal-type cell wall"/>
    <property type="evidence" value="ECO:0007669"/>
    <property type="project" value="TreeGrafter"/>
</dbReference>
<dbReference type="Pfam" id="PF00722">
    <property type="entry name" value="Glyco_hydro_16"/>
    <property type="match status" value="1"/>
</dbReference>
<feature type="region of interest" description="Disordered" evidence="4">
    <location>
        <begin position="568"/>
        <end position="648"/>
    </location>
</feature>
<dbReference type="GO" id="GO:0031505">
    <property type="term" value="P:fungal-type cell wall organization"/>
    <property type="evidence" value="ECO:0007669"/>
    <property type="project" value="TreeGrafter"/>
</dbReference>
<dbReference type="InterPro" id="IPR050546">
    <property type="entry name" value="Glycosyl_Hydrlase_16"/>
</dbReference>
<evidence type="ECO:0000313" key="8">
    <source>
        <dbReference type="EMBL" id="PWN24987.1"/>
    </source>
</evidence>
<dbReference type="SUPFAM" id="SSF49899">
    <property type="entry name" value="Concanavalin A-like lectins/glucanases"/>
    <property type="match status" value="1"/>
</dbReference>
<feature type="region of interest" description="Disordered" evidence="4">
    <location>
        <begin position="371"/>
        <end position="396"/>
    </location>
</feature>
<evidence type="ECO:0000256" key="4">
    <source>
        <dbReference type="SAM" id="MobiDB-lite"/>
    </source>
</evidence>
<evidence type="ECO:0000313" key="9">
    <source>
        <dbReference type="Proteomes" id="UP000245884"/>
    </source>
</evidence>
<feature type="domain" description="GH16" evidence="7">
    <location>
        <begin position="66"/>
        <end position="292"/>
    </location>
</feature>
<dbReference type="EMBL" id="KZ819678">
    <property type="protein sequence ID" value="PWN24987.1"/>
    <property type="molecule type" value="Genomic_DNA"/>
</dbReference>
<keyword evidence="3" id="KW-0326">Glycosidase</keyword>
<dbReference type="PROSITE" id="PS51762">
    <property type="entry name" value="GH16_2"/>
    <property type="match status" value="1"/>
</dbReference>
<dbReference type="RefSeq" id="XP_025359599.1">
    <property type="nucleotide sequence ID" value="XM_025508537.1"/>
</dbReference>
<dbReference type="GeneID" id="37030360"/>
<feature type="compositionally biased region" description="Low complexity" evidence="4">
    <location>
        <begin position="611"/>
        <end position="628"/>
    </location>
</feature>
<keyword evidence="5" id="KW-0472">Membrane</keyword>
<evidence type="ECO:0000256" key="5">
    <source>
        <dbReference type="SAM" id="Phobius"/>
    </source>
</evidence>
<dbReference type="GO" id="GO:0008061">
    <property type="term" value="F:chitin binding"/>
    <property type="evidence" value="ECO:0007669"/>
    <property type="project" value="InterPro"/>
</dbReference>
<keyword evidence="5" id="KW-0812">Transmembrane</keyword>
<evidence type="ECO:0000256" key="1">
    <source>
        <dbReference type="ARBA" id="ARBA00022729"/>
    </source>
</evidence>
<dbReference type="STRING" id="1569628.A0A316UI27"/>
<dbReference type="PANTHER" id="PTHR10963">
    <property type="entry name" value="GLYCOSYL HYDROLASE-RELATED"/>
    <property type="match status" value="1"/>
</dbReference>
<dbReference type="InterPro" id="IPR013320">
    <property type="entry name" value="ConA-like_dom_sf"/>
</dbReference>
<feature type="signal peptide" evidence="6">
    <location>
        <begin position="1"/>
        <end position="31"/>
    </location>
</feature>
<evidence type="ECO:0000256" key="3">
    <source>
        <dbReference type="ARBA" id="ARBA00023295"/>
    </source>
</evidence>
<sequence>MARLRGRAALLLVSILVSVTLLATLTHAAAGDKCSASSQCDSSAPCCSDGGVCGTGALYCAGGCNPLSSHSPTSCQPNPICTSQNITFPPASYNNVSYFRPILQYTGDASKAPLTLDSGSLGKGPEGVLMQMTSQRQVKVSSTRYLFYGDVEARLRHNATQGLVAAFILMSDVKDEIDWESTTSSASDAQSNYFSLGVPKLGNGENVGPSSLDVSQWNTFGLNWQLDRLQWRINGQVVRTLTQRQAGDSYPRSPARVQLSVWAGGNSTEPQGVQDWAGGQIDYTSPAYTANGWYAMELSSLSISCADQSASNVATTGSGSNAITSWVYTGQNDTSGEPTVTLNRNKLTFIKDPGAGGWAGLPGWTDAQTPNTKSGAMWDGSGDTGVDDATSSSGSGGGVFSKEGAVKYGIPIAAGVVGLIIIWAMVMTCVRRKRKAERARQAAAFGAGAAGGAGASKAAGAGYVTAGNVGRGATGSAGGAKYTPLTDEWATHSDDDLPIGAEKRYGGGVGPAAGPTPYVSSIAASDYDYHGGAGSDGWYDEGYGRGNAYPMTATPRSNYAASPAPALAWAQHRHQQQPYSPAYAQGTPLTGQATPQQPQQYGGYGGGWGQAQGQRPVGGQRQQPQARGQYGGGGPGAGYYSYATPGYR</sequence>
<evidence type="ECO:0000256" key="2">
    <source>
        <dbReference type="ARBA" id="ARBA00022801"/>
    </source>
</evidence>
<dbReference type="PANTHER" id="PTHR10963:SF22">
    <property type="entry name" value="GLYCOSIDASE CRH2-RELATED"/>
    <property type="match status" value="1"/>
</dbReference>
<protein>
    <submittedName>
        <fullName evidence="8">Concanavalin A-like lectin/glucanase</fullName>
    </submittedName>
</protein>
<dbReference type="GO" id="GO:0004553">
    <property type="term" value="F:hydrolase activity, hydrolyzing O-glycosyl compounds"/>
    <property type="evidence" value="ECO:0007669"/>
    <property type="project" value="InterPro"/>
</dbReference>
<keyword evidence="9" id="KW-1185">Reference proteome</keyword>
<keyword evidence="1 6" id="KW-0732">Signal</keyword>
<feature type="transmembrane region" description="Helical" evidence="5">
    <location>
        <begin position="408"/>
        <end position="430"/>
    </location>
</feature>
<keyword evidence="2" id="KW-0378">Hydrolase</keyword>
<dbReference type="OrthoDB" id="4781at2759"/>
<dbReference type="GO" id="GO:0016757">
    <property type="term" value="F:glycosyltransferase activity"/>
    <property type="evidence" value="ECO:0007669"/>
    <property type="project" value="TreeGrafter"/>
</dbReference>
<reference evidence="8 9" key="1">
    <citation type="journal article" date="2018" name="Mol. Biol. Evol.">
        <title>Broad Genomic Sampling Reveals a Smut Pathogenic Ancestry of the Fungal Clade Ustilaginomycotina.</title>
        <authorList>
            <person name="Kijpornyongpan T."/>
            <person name="Mondo S.J."/>
            <person name="Barry K."/>
            <person name="Sandor L."/>
            <person name="Lee J."/>
            <person name="Lipzen A."/>
            <person name="Pangilinan J."/>
            <person name="LaButti K."/>
            <person name="Hainaut M."/>
            <person name="Henrissat B."/>
            <person name="Grigoriev I.V."/>
            <person name="Spatafora J.W."/>
            <person name="Aime M.C."/>
        </authorList>
    </citation>
    <scope>NUCLEOTIDE SEQUENCE [LARGE SCALE GENOMIC DNA]</scope>
    <source>
        <strain evidence="8 9">MCA 5214</strain>
    </source>
</reference>
<proteinExistence type="predicted"/>